<reference evidence="4 5" key="1">
    <citation type="submission" date="2024-03" db="EMBL/GenBank/DDBJ databases">
        <title>Human intestinal bacterial collection.</title>
        <authorList>
            <person name="Pauvert C."/>
            <person name="Hitch T.C.A."/>
            <person name="Clavel T."/>
        </authorList>
    </citation>
    <scope>NUCLEOTIDE SEQUENCE [LARGE SCALE GENOMIC DNA]</scope>
    <source>
        <strain evidence="4 5">CLA-JM-H10</strain>
    </source>
</reference>
<gene>
    <name evidence="4" type="ORF">WMO38_07115</name>
</gene>
<evidence type="ECO:0000259" key="3">
    <source>
        <dbReference type="Pfam" id="PF01648"/>
    </source>
</evidence>
<dbReference type="Gene3D" id="3.90.470.20">
    <property type="entry name" value="4'-phosphopantetheinyl transferase domain"/>
    <property type="match status" value="1"/>
</dbReference>
<dbReference type="Proteomes" id="UP001480973">
    <property type="component" value="Unassembled WGS sequence"/>
</dbReference>
<dbReference type="InterPro" id="IPR037143">
    <property type="entry name" value="4-PPantetheinyl_Trfase_dom_sf"/>
</dbReference>
<evidence type="ECO:0000256" key="2">
    <source>
        <dbReference type="ARBA" id="ARBA00022679"/>
    </source>
</evidence>
<dbReference type="InterPro" id="IPR008278">
    <property type="entry name" value="4-PPantetheinyl_Trfase_dom"/>
</dbReference>
<name>A0ABV1GNI6_9FIRM</name>
<dbReference type="InterPro" id="IPR050559">
    <property type="entry name" value="P-Pant_transferase_sf"/>
</dbReference>
<evidence type="ECO:0000313" key="5">
    <source>
        <dbReference type="Proteomes" id="UP001480973"/>
    </source>
</evidence>
<dbReference type="PANTHER" id="PTHR12215:SF10">
    <property type="entry name" value="L-AMINOADIPATE-SEMIALDEHYDE DEHYDROGENASE-PHOSPHOPANTETHEINYL TRANSFERASE"/>
    <property type="match status" value="1"/>
</dbReference>
<proteinExistence type="inferred from homology"/>
<comment type="similarity">
    <text evidence="1">Belongs to the P-Pant transferase superfamily. Gsp/Sfp/HetI/AcpT family.</text>
</comment>
<organism evidence="4 5">
    <name type="scientific">Lachnospira intestinalis</name>
    <dbReference type="NCBI Taxonomy" id="3133158"/>
    <lineage>
        <taxon>Bacteria</taxon>
        <taxon>Bacillati</taxon>
        <taxon>Bacillota</taxon>
        <taxon>Clostridia</taxon>
        <taxon>Lachnospirales</taxon>
        <taxon>Lachnospiraceae</taxon>
        <taxon>Lachnospira</taxon>
    </lineage>
</organism>
<keyword evidence="2 4" id="KW-0808">Transferase</keyword>
<evidence type="ECO:0000313" key="4">
    <source>
        <dbReference type="EMBL" id="MEQ2534884.1"/>
    </source>
</evidence>
<protein>
    <submittedName>
        <fullName evidence="4">4'-phosphopantetheinyl transferase superfamily protein</fullName>
    </submittedName>
</protein>
<feature type="domain" description="4'-phosphopantetheinyl transferase" evidence="3">
    <location>
        <begin position="150"/>
        <end position="230"/>
    </location>
</feature>
<dbReference type="Pfam" id="PF01648">
    <property type="entry name" value="ACPS"/>
    <property type="match status" value="1"/>
</dbReference>
<dbReference type="GO" id="GO:0016740">
    <property type="term" value="F:transferase activity"/>
    <property type="evidence" value="ECO:0007669"/>
    <property type="project" value="UniProtKB-KW"/>
</dbReference>
<comment type="caution">
    <text evidence="4">The sequence shown here is derived from an EMBL/GenBank/DDBJ whole genome shotgun (WGS) entry which is preliminary data.</text>
</comment>
<evidence type="ECO:0000256" key="1">
    <source>
        <dbReference type="ARBA" id="ARBA00010990"/>
    </source>
</evidence>
<keyword evidence="5" id="KW-1185">Reference proteome</keyword>
<dbReference type="EMBL" id="JBBMES010000005">
    <property type="protein sequence ID" value="MEQ2534884.1"/>
    <property type="molecule type" value="Genomic_DNA"/>
</dbReference>
<dbReference type="SUPFAM" id="SSF56214">
    <property type="entry name" value="4'-phosphopantetheinyl transferase"/>
    <property type="match status" value="2"/>
</dbReference>
<dbReference type="PANTHER" id="PTHR12215">
    <property type="entry name" value="PHOSPHOPANTETHEINE TRANSFERASE"/>
    <property type="match status" value="1"/>
</dbReference>
<sequence>MKLNSKICEEIGMAAKLNKITIYITSIEVFFNRDADGNRVFDEKLYKKAYNIVTEVRRSKADKLRFNEDKCRCIAAGLLLNYALRQEKVDNHSEIVMVDIIKACDGYDKSYDYKIKYQKKGKPYFKDYKELNFNITHSGKYVACAISDKPIGIDMEGNRKDVCSVARRFFNKDESEWVCMAESESEQKERFLKIWTFKEAYSKMTGDGIALCLKQPYFQGLKNLNVIEKSFEEYRICVVKK</sequence>
<accession>A0ABV1GNI6</accession>